<protein>
    <submittedName>
        <fullName evidence="2">(raccoon dog) hypothetical protein</fullName>
    </submittedName>
</protein>
<accession>A0A811YRG9</accession>
<dbReference type="AlphaFoldDB" id="A0A811YRG9"/>
<gene>
    <name evidence="2" type="ORF">NYPRO_LOCUS12945</name>
</gene>
<dbReference type="EMBL" id="CAJHUB010000748">
    <property type="protein sequence ID" value="CAD7680146.1"/>
    <property type="molecule type" value="Genomic_DNA"/>
</dbReference>
<dbReference type="Proteomes" id="UP000645828">
    <property type="component" value="Unassembled WGS sequence"/>
</dbReference>
<evidence type="ECO:0000313" key="3">
    <source>
        <dbReference type="Proteomes" id="UP000645828"/>
    </source>
</evidence>
<organism evidence="2 3">
    <name type="scientific">Nyctereutes procyonoides</name>
    <name type="common">Raccoon dog</name>
    <name type="synonym">Canis procyonoides</name>
    <dbReference type="NCBI Taxonomy" id="34880"/>
    <lineage>
        <taxon>Eukaryota</taxon>
        <taxon>Metazoa</taxon>
        <taxon>Chordata</taxon>
        <taxon>Craniata</taxon>
        <taxon>Vertebrata</taxon>
        <taxon>Euteleostomi</taxon>
        <taxon>Mammalia</taxon>
        <taxon>Eutheria</taxon>
        <taxon>Laurasiatheria</taxon>
        <taxon>Carnivora</taxon>
        <taxon>Caniformia</taxon>
        <taxon>Canidae</taxon>
        <taxon>Nyctereutes</taxon>
    </lineage>
</organism>
<evidence type="ECO:0000256" key="1">
    <source>
        <dbReference type="SAM" id="MobiDB-lite"/>
    </source>
</evidence>
<keyword evidence="3" id="KW-1185">Reference proteome</keyword>
<proteinExistence type="predicted"/>
<feature type="compositionally biased region" description="Gly residues" evidence="1">
    <location>
        <begin position="56"/>
        <end position="66"/>
    </location>
</feature>
<comment type="caution">
    <text evidence="2">The sequence shown here is derived from an EMBL/GenBank/DDBJ whole genome shotgun (WGS) entry which is preliminary data.</text>
</comment>
<feature type="region of interest" description="Disordered" evidence="1">
    <location>
        <begin position="35"/>
        <end position="112"/>
    </location>
</feature>
<evidence type="ECO:0000313" key="2">
    <source>
        <dbReference type="EMBL" id="CAD7680146.1"/>
    </source>
</evidence>
<reference evidence="2" key="1">
    <citation type="submission" date="2020-12" db="EMBL/GenBank/DDBJ databases">
        <authorList>
            <consortium name="Molecular Ecology Group"/>
        </authorList>
    </citation>
    <scope>NUCLEOTIDE SEQUENCE</scope>
    <source>
        <strain evidence="2">TBG_1078</strain>
    </source>
</reference>
<sequence length="202" mass="21092">MAFVASNLSERISRTRRASRQAWMDAARREAAFAGGGELLPRPGCSGPALRARTGCPGGRGPGGRPRTGAPSPSNRPQVGVLGAASPETPQSPTVLPASRGGTSAHGRPGPLHRHVQARALPSRPCPLCPHSTLWRGPPQAPTSLAPSQCLGLRRAGLITCLSVSSAIMTLLTDPGERATQLPIRMHSSLKVKVLPISQDHL</sequence>
<name>A0A811YRG9_NYCPR</name>